<dbReference type="PANTHER" id="PTHR11766:SF1">
    <property type="entry name" value="TYROSINE--TRNA LIGASE"/>
    <property type="match status" value="1"/>
</dbReference>
<evidence type="ECO:0008006" key="8">
    <source>
        <dbReference type="Google" id="ProtNLM"/>
    </source>
</evidence>
<dbReference type="GO" id="GO:0005524">
    <property type="term" value="F:ATP binding"/>
    <property type="evidence" value="ECO:0007669"/>
    <property type="project" value="UniProtKB-KW"/>
</dbReference>
<evidence type="ECO:0000256" key="1">
    <source>
        <dbReference type="ARBA" id="ARBA00022598"/>
    </source>
</evidence>
<feature type="non-terminal residue" evidence="7">
    <location>
        <position position="98"/>
    </location>
</feature>
<dbReference type="GO" id="GO:0004831">
    <property type="term" value="F:tyrosine-tRNA ligase activity"/>
    <property type="evidence" value="ECO:0007669"/>
    <property type="project" value="UniProtKB-EC"/>
</dbReference>
<proteinExistence type="predicted"/>
<feature type="non-terminal residue" evidence="7">
    <location>
        <position position="1"/>
    </location>
</feature>
<evidence type="ECO:0000256" key="3">
    <source>
        <dbReference type="ARBA" id="ARBA00022840"/>
    </source>
</evidence>
<evidence type="ECO:0000256" key="6">
    <source>
        <dbReference type="ARBA" id="ARBA00048248"/>
    </source>
</evidence>
<evidence type="ECO:0000256" key="2">
    <source>
        <dbReference type="ARBA" id="ARBA00022741"/>
    </source>
</evidence>
<accession>A0A381XM33</accession>
<dbReference type="Pfam" id="PF00579">
    <property type="entry name" value="tRNA-synt_1b"/>
    <property type="match status" value="1"/>
</dbReference>
<protein>
    <recommendedName>
        <fullName evidence="8">Tyrosine--tRNA ligase</fullName>
    </recommendedName>
</protein>
<dbReference type="SUPFAM" id="SSF52374">
    <property type="entry name" value="Nucleotidylyl transferase"/>
    <property type="match status" value="1"/>
</dbReference>
<evidence type="ECO:0000256" key="4">
    <source>
        <dbReference type="ARBA" id="ARBA00022917"/>
    </source>
</evidence>
<dbReference type="InterPro" id="IPR014729">
    <property type="entry name" value="Rossmann-like_a/b/a_fold"/>
</dbReference>
<keyword evidence="5" id="KW-0030">Aminoacyl-tRNA synthetase</keyword>
<organism evidence="7">
    <name type="scientific">marine metagenome</name>
    <dbReference type="NCBI Taxonomy" id="408172"/>
    <lineage>
        <taxon>unclassified sequences</taxon>
        <taxon>metagenomes</taxon>
        <taxon>ecological metagenomes</taxon>
    </lineage>
</organism>
<keyword evidence="2" id="KW-0547">Nucleotide-binding</keyword>
<name>A0A381XM33_9ZZZZ</name>
<dbReference type="EMBL" id="UINC01015676">
    <property type="protein sequence ID" value="SVA65844.1"/>
    <property type="molecule type" value="Genomic_DNA"/>
</dbReference>
<dbReference type="Gene3D" id="3.40.50.620">
    <property type="entry name" value="HUPs"/>
    <property type="match status" value="1"/>
</dbReference>
<sequence>VETLLSNADVVIGDEDLRERIAAGQRLKVKFGVDPTRPDLTLGHMVVFNKLRQFQEQGHQAILLIGDYTAQIGDPSGRSALRPELTVDEVETNATTYL</sequence>
<dbReference type="InterPro" id="IPR002305">
    <property type="entry name" value="aa-tRNA-synth_Ic"/>
</dbReference>
<dbReference type="AlphaFoldDB" id="A0A381XM33"/>
<dbReference type="GO" id="GO:0005829">
    <property type="term" value="C:cytosol"/>
    <property type="evidence" value="ECO:0007669"/>
    <property type="project" value="TreeGrafter"/>
</dbReference>
<evidence type="ECO:0000256" key="5">
    <source>
        <dbReference type="ARBA" id="ARBA00023146"/>
    </source>
</evidence>
<keyword evidence="4" id="KW-0648">Protein biosynthesis</keyword>
<keyword evidence="3" id="KW-0067">ATP-binding</keyword>
<dbReference type="GO" id="GO:0006418">
    <property type="term" value="P:tRNA aminoacylation for protein translation"/>
    <property type="evidence" value="ECO:0007669"/>
    <property type="project" value="InterPro"/>
</dbReference>
<dbReference type="PANTHER" id="PTHR11766">
    <property type="entry name" value="TYROSYL-TRNA SYNTHETASE"/>
    <property type="match status" value="1"/>
</dbReference>
<reference evidence="7" key="1">
    <citation type="submission" date="2018-05" db="EMBL/GenBank/DDBJ databases">
        <authorList>
            <person name="Lanie J.A."/>
            <person name="Ng W.-L."/>
            <person name="Kazmierczak K.M."/>
            <person name="Andrzejewski T.M."/>
            <person name="Davidsen T.M."/>
            <person name="Wayne K.J."/>
            <person name="Tettelin H."/>
            <person name="Glass J.I."/>
            <person name="Rusch D."/>
            <person name="Podicherti R."/>
            <person name="Tsui H.-C.T."/>
            <person name="Winkler M.E."/>
        </authorList>
    </citation>
    <scope>NUCLEOTIDE SEQUENCE</scope>
</reference>
<keyword evidence="1" id="KW-0436">Ligase</keyword>
<evidence type="ECO:0000313" key="7">
    <source>
        <dbReference type="EMBL" id="SVA65844.1"/>
    </source>
</evidence>
<dbReference type="InterPro" id="IPR024088">
    <property type="entry name" value="Tyr-tRNA-ligase_bac-type"/>
</dbReference>
<gene>
    <name evidence="7" type="ORF">METZ01_LOCUS118698</name>
</gene>
<comment type="catalytic activity">
    <reaction evidence="6">
        <text>tRNA(Tyr) + L-tyrosine + ATP = L-tyrosyl-tRNA(Tyr) + AMP + diphosphate + H(+)</text>
        <dbReference type="Rhea" id="RHEA:10220"/>
        <dbReference type="Rhea" id="RHEA-COMP:9706"/>
        <dbReference type="Rhea" id="RHEA-COMP:9707"/>
        <dbReference type="ChEBI" id="CHEBI:15378"/>
        <dbReference type="ChEBI" id="CHEBI:30616"/>
        <dbReference type="ChEBI" id="CHEBI:33019"/>
        <dbReference type="ChEBI" id="CHEBI:58315"/>
        <dbReference type="ChEBI" id="CHEBI:78442"/>
        <dbReference type="ChEBI" id="CHEBI:78536"/>
        <dbReference type="ChEBI" id="CHEBI:456215"/>
        <dbReference type="EC" id="6.1.1.1"/>
    </reaction>
</comment>